<proteinExistence type="predicted"/>
<keyword evidence="1" id="KW-0547">Nucleotide-binding</keyword>
<keyword evidence="4" id="KW-0418">Kinase</keyword>
<feature type="region of interest" description="Disordered" evidence="2">
    <location>
        <begin position="344"/>
        <end position="381"/>
    </location>
</feature>
<comment type="caution">
    <text evidence="4">The sequence shown here is derived from an EMBL/GenBank/DDBJ whole genome shotgun (WGS) entry which is preliminary data.</text>
</comment>
<reference evidence="4" key="1">
    <citation type="submission" date="2020-05" db="EMBL/GenBank/DDBJ databases">
        <title>Phylogenomic resolution of chytrid fungi.</title>
        <authorList>
            <person name="Stajich J.E."/>
            <person name="Amses K."/>
            <person name="Simmons R."/>
            <person name="Seto K."/>
            <person name="Myers J."/>
            <person name="Bonds A."/>
            <person name="Quandt C.A."/>
            <person name="Barry K."/>
            <person name="Liu P."/>
            <person name="Grigoriev I."/>
            <person name="Longcore J.E."/>
            <person name="James T.Y."/>
        </authorList>
    </citation>
    <scope>NUCLEOTIDE SEQUENCE</scope>
    <source>
        <strain evidence="4">JEL0318</strain>
    </source>
</reference>
<keyword evidence="4" id="KW-0808">Transferase</keyword>
<dbReference type="PROSITE" id="PS00107">
    <property type="entry name" value="PROTEIN_KINASE_ATP"/>
    <property type="match status" value="1"/>
</dbReference>
<dbReference type="EMBL" id="JADGJD010002459">
    <property type="protein sequence ID" value="KAJ3032462.1"/>
    <property type="molecule type" value="Genomic_DNA"/>
</dbReference>
<dbReference type="CDD" id="cd14016">
    <property type="entry name" value="STKc_CK1"/>
    <property type="match status" value="1"/>
</dbReference>
<feature type="compositionally biased region" description="Low complexity" evidence="2">
    <location>
        <begin position="356"/>
        <end position="368"/>
    </location>
</feature>
<accession>A0AAD5S0R6</accession>
<dbReference type="InterPro" id="IPR000719">
    <property type="entry name" value="Prot_kinase_dom"/>
</dbReference>
<feature type="domain" description="Protein kinase" evidence="3">
    <location>
        <begin position="61"/>
        <end position="381"/>
    </location>
</feature>
<keyword evidence="1" id="KW-0067">ATP-binding</keyword>
<evidence type="ECO:0000313" key="5">
    <source>
        <dbReference type="Proteomes" id="UP001212841"/>
    </source>
</evidence>
<dbReference type="InterPro" id="IPR017441">
    <property type="entry name" value="Protein_kinase_ATP_BS"/>
</dbReference>
<sequence>MSYLHNYPSATTAYDNSPSSSGVCISAWESGPVESFKDSHPSSTVGTPESIPKLIADTWVLEVDDKIGQGSFGEVYAATDKQTGKSYAVKLELKSSGRNLEHEYAIYQTLRHLDGLPYIHHFGSEGDYNVIVMDRLGPSLKNLLLMSQSGKLPVRTVAYIALQLLDRLHDIHHAGIVFRDVKPDQFCVGRHTDDITQSPQIFVIDFGLATPFREDGRHIKNARRGGKGKHKTGTARYASVNVHKGSEHTRRDDLESLAYIFIELLRGSLPWVGMRAITAAQGWRKIGECKADTLSVDLTAGMPEEFSTFLEYARELSFAEEPNYEYCKGLFKQVWNSLQNGPESGVLDWGGDPSETRTTSPRETTSRTNDAFRNGRPSQEQ</sequence>
<evidence type="ECO:0000256" key="2">
    <source>
        <dbReference type="SAM" id="MobiDB-lite"/>
    </source>
</evidence>
<dbReference type="Proteomes" id="UP001212841">
    <property type="component" value="Unassembled WGS sequence"/>
</dbReference>
<feature type="binding site" evidence="1">
    <location>
        <position position="90"/>
    </location>
    <ligand>
        <name>ATP</name>
        <dbReference type="ChEBI" id="CHEBI:30616"/>
    </ligand>
</feature>
<evidence type="ECO:0000256" key="1">
    <source>
        <dbReference type="PROSITE-ProRule" id="PRU10141"/>
    </source>
</evidence>
<dbReference type="Gene3D" id="1.10.510.10">
    <property type="entry name" value="Transferase(Phosphotransferase) domain 1"/>
    <property type="match status" value="1"/>
</dbReference>
<dbReference type="PANTHER" id="PTHR11909">
    <property type="entry name" value="CASEIN KINASE-RELATED"/>
    <property type="match status" value="1"/>
</dbReference>
<dbReference type="InterPro" id="IPR011009">
    <property type="entry name" value="Kinase-like_dom_sf"/>
</dbReference>
<evidence type="ECO:0000313" key="4">
    <source>
        <dbReference type="EMBL" id="KAJ3032462.1"/>
    </source>
</evidence>
<dbReference type="Pfam" id="PF00069">
    <property type="entry name" value="Pkinase"/>
    <property type="match status" value="1"/>
</dbReference>
<organism evidence="4 5">
    <name type="scientific">Rhizophlyctis rosea</name>
    <dbReference type="NCBI Taxonomy" id="64517"/>
    <lineage>
        <taxon>Eukaryota</taxon>
        <taxon>Fungi</taxon>
        <taxon>Fungi incertae sedis</taxon>
        <taxon>Chytridiomycota</taxon>
        <taxon>Chytridiomycota incertae sedis</taxon>
        <taxon>Chytridiomycetes</taxon>
        <taxon>Rhizophlyctidales</taxon>
        <taxon>Rhizophlyctidaceae</taxon>
        <taxon>Rhizophlyctis</taxon>
    </lineage>
</organism>
<name>A0AAD5S0R6_9FUNG</name>
<gene>
    <name evidence="4" type="primary">YCK1_1</name>
    <name evidence="4" type="ORF">HK097_005228</name>
</gene>
<dbReference type="GO" id="GO:0005524">
    <property type="term" value="F:ATP binding"/>
    <property type="evidence" value="ECO:0007669"/>
    <property type="project" value="UniProtKB-UniRule"/>
</dbReference>
<dbReference type="PROSITE" id="PS50011">
    <property type="entry name" value="PROTEIN_KINASE_DOM"/>
    <property type="match status" value="1"/>
</dbReference>
<keyword evidence="5" id="KW-1185">Reference proteome</keyword>
<dbReference type="InterPro" id="IPR050235">
    <property type="entry name" value="CK1_Ser-Thr_kinase"/>
</dbReference>
<dbReference type="SMART" id="SM00220">
    <property type="entry name" value="S_TKc"/>
    <property type="match status" value="1"/>
</dbReference>
<dbReference type="SUPFAM" id="SSF56112">
    <property type="entry name" value="Protein kinase-like (PK-like)"/>
    <property type="match status" value="1"/>
</dbReference>
<evidence type="ECO:0000259" key="3">
    <source>
        <dbReference type="PROSITE" id="PS50011"/>
    </source>
</evidence>
<feature type="non-terminal residue" evidence="4">
    <location>
        <position position="1"/>
    </location>
</feature>
<dbReference type="AlphaFoldDB" id="A0AAD5S0R6"/>
<dbReference type="GO" id="GO:0004672">
    <property type="term" value="F:protein kinase activity"/>
    <property type="evidence" value="ECO:0007669"/>
    <property type="project" value="InterPro"/>
</dbReference>
<protein>
    <submittedName>
        <fullName evidence="4">Casein kinase I</fullName>
    </submittedName>
</protein>